<name>A0A3N4JXS6_9PEZI</name>
<gene>
    <name evidence="1" type="ORF">L873DRAFT_1803434</name>
</gene>
<dbReference type="AlphaFoldDB" id="A0A3N4JXS6"/>
<sequence length="49" mass="5563">LYVCVTAILLVGFSKWLFNLSTFSVKNARWCLTSILVMFHNNPNGRVST</sequence>
<protein>
    <submittedName>
        <fullName evidence="1">Uncharacterized protein</fullName>
    </submittedName>
</protein>
<dbReference type="EMBL" id="ML120372">
    <property type="protein sequence ID" value="RPB01632.1"/>
    <property type="molecule type" value="Genomic_DNA"/>
</dbReference>
<keyword evidence="2" id="KW-1185">Reference proteome</keyword>
<evidence type="ECO:0000313" key="1">
    <source>
        <dbReference type="EMBL" id="RPB01632.1"/>
    </source>
</evidence>
<evidence type="ECO:0000313" key="2">
    <source>
        <dbReference type="Proteomes" id="UP000276215"/>
    </source>
</evidence>
<feature type="non-terminal residue" evidence="1">
    <location>
        <position position="1"/>
    </location>
</feature>
<accession>A0A3N4JXS6</accession>
<reference evidence="1 2" key="1">
    <citation type="journal article" date="2018" name="Nat. Ecol. Evol.">
        <title>Pezizomycetes genomes reveal the molecular basis of ectomycorrhizal truffle lifestyle.</title>
        <authorList>
            <person name="Murat C."/>
            <person name="Payen T."/>
            <person name="Noel B."/>
            <person name="Kuo A."/>
            <person name="Morin E."/>
            <person name="Chen J."/>
            <person name="Kohler A."/>
            <person name="Krizsan K."/>
            <person name="Balestrini R."/>
            <person name="Da Silva C."/>
            <person name="Montanini B."/>
            <person name="Hainaut M."/>
            <person name="Levati E."/>
            <person name="Barry K.W."/>
            <person name="Belfiori B."/>
            <person name="Cichocki N."/>
            <person name="Clum A."/>
            <person name="Dockter R.B."/>
            <person name="Fauchery L."/>
            <person name="Guy J."/>
            <person name="Iotti M."/>
            <person name="Le Tacon F."/>
            <person name="Lindquist E.A."/>
            <person name="Lipzen A."/>
            <person name="Malagnac F."/>
            <person name="Mello A."/>
            <person name="Molinier V."/>
            <person name="Miyauchi S."/>
            <person name="Poulain J."/>
            <person name="Riccioni C."/>
            <person name="Rubini A."/>
            <person name="Sitrit Y."/>
            <person name="Splivallo R."/>
            <person name="Traeger S."/>
            <person name="Wang M."/>
            <person name="Zifcakova L."/>
            <person name="Wipf D."/>
            <person name="Zambonelli A."/>
            <person name="Paolocci F."/>
            <person name="Nowrousian M."/>
            <person name="Ottonello S."/>
            <person name="Baldrian P."/>
            <person name="Spatafora J.W."/>
            <person name="Henrissat B."/>
            <person name="Nagy L.G."/>
            <person name="Aury J.M."/>
            <person name="Wincker P."/>
            <person name="Grigoriev I.V."/>
            <person name="Bonfante P."/>
            <person name="Martin F.M."/>
        </authorList>
    </citation>
    <scope>NUCLEOTIDE SEQUENCE [LARGE SCALE GENOMIC DNA]</scope>
    <source>
        <strain evidence="1 2">120613-1</strain>
    </source>
</reference>
<dbReference type="Proteomes" id="UP000276215">
    <property type="component" value="Unassembled WGS sequence"/>
</dbReference>
<organism evidence="1 2">
    <name type="scientific">Choiromyces venosus 120613-1</name>
    <dbReference type="NCBI Taxonomy" id="1336337"/>
    <lineage>
        <taxon>Eukaryota</taxon>
        <taxon>Fungi</taxon>
        <taxon>Dikarya</taxon>
        <taxon>Ascomycota</taxon>
        <taxon>Pezizomycotina</taxon>
        <taxon>Pezizomycetes</taxon>
        <taxon>Pezizales</taxon>
        <taxon>Tuberaceae</taxon>
        <taxon>Choiromyces</taxon>
    </lineage>
</organism>
<proteinExistence type="predicted"/>